<keyword evidence="1" id="KW-0812">Transmembrane</keyword>
<dbReference type="NCBIfam" id="TIGR03082">
    <property type="entry name" value="Gneg_AbrB_dup"/>
    <property type="match status" value="2"/>
</dbReference>
<dbReference type="GO" id="GO:0004497">
    <property type="term" value="F:monooxygenase activity"/>
    <property type="evidence" value="ECO:0007669"/>
    <property type="project" value="UniProtKB-KW"/>
</dbReference>
<dbReference type="Pfam" id="PF05145">
    <property type="entry name" value="AbrB"/>
    <property type="match status" value="1"/>
</dbReference>
<dbReference type="InterPro" id="IPR017516">
    <property type="entry name" value="AbrB_dup"/>
</dbReference>
<feature type="transmembrane region" description="Helical" evidence="1">
    <location>
        <begin position="103"/>
        <end position="121"/>
    </location>
</feature>
<dbReference type="RefSeq" id="WP_109060869.1">
    <property type="nucleotide sequence ID" value="NZ_QETA01000001.1"/>
</dbReference>
<dbReference type="PANTHER" id="PTHR38457:SF1">
    <property type="entry name" value="REGULATOR ABRB-RELATED"/>
    <property type="match status" value="1"/>
</dbReference>
<dbReference type="GO" id="GO:0010468">
    <property type="term" value="P:regulation of gene expression"/>
    <property type="evidence" value="ECO:0007669"/>
    <property type="project" value="InterPro"/>
</dbReference>
<dbReference type="InterPro" id="IPR007820">
    <property type="entry name" value="AbrB_fam"/>
</dbReference>
<keyword evidence="2" id="KW-0503">Monooxygenase</keyword>
<comment type="caution">
    <text evidence="2">The sequence shown here is derived from an EMBL/GenBank/DDBJ whole genome shotgun (WGS) entry which is preliminary data.</text>
</comment>
<dbReference type="PANTHER" id="PTHR38457">
    <property type="entry name" value="REGULATOR ABRB-RELATED"/>
    <property type="match status" value="1"/>
</dbReference>
<name>A0A2V1K2L4_9BURK</name>
<feature type="transmembrane region" description="Helical" evidence="1">
    <location>
        <begin position="164"/>
        <end position="182"/>
    </location>
</feature>
<evidence type="ECO:0000256" key="1">
    <source>
        <dbReference type="SAM" id="Phobius"/>
    </source>
</evidence>
<keyword evidence="1" id="KW-0472">Membrane</keyword>
<accession>A0A2V1K2L4</accession>
<evidence type="ECO:0000313" key="2">
    <source>
        <dbReference type="EMBL" id="PWF25466.1"/>
    </source>
</evidence>
<feature type="transmembrane region" description="Helical" evidence="1">
    <location>
        <begin position="78"/>
        <end position="97"/>
    </location>
</feature>
<organism evidence="2 3">
    <name type="scientific">Corticimicrobacter populi</name>
    <dbReference type="NCBI Taxonomy" id="2175229"/>
    <lineage>
        <taxon>Bacteria</taxon>
        <taxon>Pseudomonadati</taxon>
        <taxon>Pseudomonadota</taxon>
        <taxon>Betaproteobacteria</taxon>
        <taxon>Burkholderiales</taxon>
        <taxon>Alcaligenaceae</taxon>
        <taxon>Corticimicrobacter</taxon>
    </lineage>
</organism>
<dbReference type="AlphaFoldDB" id="A0A2V1K2L4"/>
<sequence>MSREQERAAEASAVLPSLAERAGRLALGFTIALAGALLAVWIGIPLPWLLGALLLTGLTRMAGVGSRCAKPVRNAGQWVIGTSLGLYFTPLVAHHIIDHTPLILFGMVYALILGLIGTWVLQRFAGLDFRTAWFSAAIGGASEMVNLAEHHGARADRVVSVHSMRVLIVVVLVPFIFQWWGVAGLDPDIPGPRAVDVSGLAALFAGTCATALLFRRLRLPNAWVLGPMLFALLLTVNEIEWSALPQWVSWAGQLMIGWSLGDRYRPDFFRAAPRLLSIVAVLTCLMITGSFALGSLLAPWVGLPAPTLILGLSPGGIAEMTITAKVLQLGVPLVTALQVTRMVFVVLTVGPLYRWQARRRSQRGLSS</sequence>
<feature type="transmembrane region" description="Helical" evidence="1">
    <location>
        <begin position="329"/>
        <end position="353"/>
    </location>
</feature>
<feature type="transmembrane region" description="Helical" evidence="1">
    <location>
        <begin position="194"/>
        <end position="214"/>
    </location>
</feature>
<keyword evidence="3" id="KW-1185">Reference proteome</keyword>
<keyword evidence="1" id="KW-1133">Transmembrane helix</keyword>
<dbReference type="Proteomes" id="UP000245212">
    <property type="component" value="Unassembled WGS sequence"/>
</dbReference>
<keyword evidence="2" id="KW-0560">Oxidoreductase</keyword>
<protein>
    <submittedName>
        <fullName evidence="2">Ammonia monooxygenase</fullName>
    </submittedName>
</protein>
<dbReference type="PIRSF" id="PIRSF038991">
    <property type="entry name" value="Protein_AbrB"/>
    <property type="match status" value="1"/>
</dbReference>
<dbReference type="EMBL" id="QETA01000001">
    <property type="protein sequence ID" value="PWF25466.1"/>
    <property type="molecule type" value="Genomic_DNA"/>
</dbReference>
<evidence type="ECO:0000313" key="3">
    <source>
        <dbReference type="Proteomes" id="UP000245212"/>
    </source>
</evidence>
<proteinExistence type="predicted"/>
<dbReference type="GO" id="GO:0016020">
    <property type="term" value="C:membrane"/>
    <property type="evidence" value="ECO:0007669"/>
    <property type="project" value="InterPro"/>
</dbReference>
<reference evidence="3" key="1">
    <citation type="submission" date="2018-05" db="EMBL/GenBank/DDBJ databases">
        <authorList>
            <person name="Li Y."/>
        </authorList>
    </citation>
    <scope>NUCLEOTIDE SEQUENCE [LARGE SCALE GENOMIC DNA]</scope>
    <source>
        <strain evidence="3">3d-2-2</strain>
    </source>
</reference>
<feature type="transmembrane region" description="Helical" evidence="1">
    <location>
        <begin position="276"/>
        <end position="298"/>
    </location>
</feature>
<gene>
    <name evidence="2" type="ORF">DD235_04880</name>
</gene>